<feature type="non-terminal residue" evidence="3">
    <location>
        <position position="493"/>
    </location>
</feature>
<dbReference type="Proteomes" id="UP000037069">
    <property type="component" value="Unassembled WGS sequence"/>
</dbReference>
<evidence type="ECO:0000313" key="4">
    <source>
        <dbReference type="Proteomes" id="UP000037069"/>
    </source>
</evidence>
<keyword evidence="4" id="KW-1185">Reference proteome</keyword>
<organism evidence="3 4">
    <name type="scientific">Lucilia cuprina</name>
    <name type="common">Green bottle fly</name>
    <name type="synonym">Australian sheep blowfly</name>
    <dbReference type="NCBI Taxonomy" id="7375"/>
    <lineage>
        <taxon>Eukaryota</taxon>
        <taxon>Metazoa</taxon>
        <taxon>Ecdysozoa</taxon>
        <taxon>Arthropoda</taxon>
        <taxon>Hexapoda</taxon>
        <taxon>Insecta</taxon>
        <taxon>Pterygota</taxon>
        <taxon>Neoptera</taxon>
        <taxon>Endopterygota</taxon>
        <taxon>Diptera</taxon>
        <taxon>Brachycera</taxon>
        <taxon>Muscomorpha</taxon>
        <taxon>Oestroidea</taxon>
        <taxon>Calliphoridae</taxon>
        <taxon>Luciliinae</taxon>
        <taxon>Lucilia</taxon>
    </lineage>
</organism>
<sequence length="493" mass="57587">MGVKSSFRNECLLNAENVKFNRDWRIVKNGMCAEDYSNSRKRKEKPEKPHSIKKRSFENNFYPQHTNEQHDPDYNTNNNFENYKNQANLSPNDLYLYMPPAFQTQYLNHDSQAYHDPIPVHKAYDEIFNKMMSLLPPPTSNIQMQDMESEEETHKLEDPMFQESVIKPMPFAANMMNFNYITERNHNINRSPSLSIDVNSFMDKENNKDYYEIEKVAVENENKEIEDIPTTFPPTSETSPETTKTSSRIAATKSRPKVSNKHLKTEKVSNSTKECKFGSTSICGMLADGSVRTFETICEMMTANVYLKNTWTKLHEGVCEDCKYNCSRDYQPICVTRNGVNYTMVNECYFNMGICMDKKSKWQKLSDSECERYTRIPDKYANSKPGFPYTSNYFVTQTTPIPSTDSLSLDQNPKLLKLKYRKSKKRNFNPKRAVSRRSNSHRCCSRSHYRNQFGHDNMKCKCWADTTLRTPTTRLALHEPQTESYIMRLVKDK</sequence>
<feature type="region of interest" description="Disordered" evidence="1">
    <location>
        <begin position="36"/>
        <end position="72"/>
    </location>
</feature>
<name>A0A0L0BYF6_LUCCU</name>
<feature type="compositionally biased region" description="Basic residues" evidence="1">
    <location>
        <begin position="254"/>
        <end position="264"/>
    </location>
</feature>
<dbReference type="Gene3D" id="3.30.60.30">
    <property type="match status" value="2"/>
</dbReference>
<evidence type="ECO:0000259" key="2">
    <source>
        <dbReference type="PROSITE" id="PS51465"/>
    </source>
</evidence>
<dbReference type="PROSITE" id="PS51465">
    <property type="entry name" value="KAZAL_2"/>
    <property type="match status" value="1"/>
</dbReference>
<dbReference type="InterPro" id="IPR002350">
    <property type="entry name" value="Kazal_dom"/>
</dbReference>
<reference evidence="3 4" key="1">
    <citation type="journal article" date="2015" name="Nat. Commun.">
        <title>Lucilia cuprina genome unlocks parasitic fly biology to underpin future interventions.</title>
        <authorList>
            <person name="Anstead C.A."/>
            <person name="Korhonen P.K."/>
            <person name="Young N.D."/>
            <person name="Hall R.S."/>
            <person name="Jex A.R."/>
            <person name="Murali S.C."/>
            <person name="Hughes D.S."/>
            <person name="Lee S.F."/>
            <person name="Perry T."/>
            <person name="Stroehlein A.J."/>
            <person name="Ansell B.R."/>
            <person name="Breugelmans B."/>
            <person name="Hofmann A."/>
            <person name="Qu J."/>
            <person name="Dugan S."/>
            <person name="Lee S.L."/>
            <person name="Chao H."/>
            <person name="Dinh H."/>
            <person name="Han Y."/>
            <person name="Doddapaneni H.V."/>
            <person name="Worley K.C."/>
            <person name="Muzny D.M."/>
            <person name="Ioannidis P."/>
            <person name="Waterhouse R.M."/>
            <person name="Zdobnov E.M."/>
            <person name="James P.J."/>
            <person name="Bagnall N.H."/>
            <person name="Kotze A.C."/>
            <person name="Gibbs R.A."/>
            <person name="Richards S."/>
            <person name="Batterham P."/>
            <person name="Gasser R.B."/>
        </authorList>
    </citation>
    <scope>NUCLEOTIDE SEQUENCE [LARGE SCALE GENOMIC DNA]</scope>
    <source>
        <strain evidence="3 4">LS</strain>
        <tissue evidence="3">Full body</tissue>
    </source>
</reference>
<dbReference type="OrthoDB" id="126772at2759"/>
<accession>A0A0L0BYF6</accession>
<protein>
    <recommendedName>
        <fullName evidence="2">Kazal-like domain-containing protein</fullName>
    </recommendedName>
</protein>
<gene>
    <name evidence="3" type="ORF">FF38_11831</name>
</gene>
<feature type="domain" description="Kazal-like" evidence="2">
    <location>
        <begin position="320"/>
        <end position="372"/>
    </location>
</feature>
<dbReference type="EMBL" id="JRES01001160">
    <property type="protein sequence ID" value="KNC25067.1"/>
    <property type="molecule type" value="Genomic_DNA"/>
</dbReference>
<proteinExistence type="predicted"/>
<feature type="compositionally biased region" description="Low complexity" evidence="1">
    <location>
        <begin position="229"/>
        <end position="247"/>
    </location>
</feature>
<comment type="caution">
    <text evidence="3">The sequence shown here is derived from an EMBL/GenBank/DDBJ whole genome shotgun (WGS) entry which is preliminary data.</text>
</comment>
<evidence type="ECO:0000313" key="3">
    <source>
        <dbReference type="EMBL" id="KNC25067.1"/>
    </source>
</evidence>
<feature type="region of interest" description="Disordered" evidence="1">
    <location>
        <begin position="227"/>
        <end position="265"/>
    </location>
</feature>
<evidence type="ECO:0000256" key="1">
    <source>
        <dbReference type="SAM" id="MobiDB-lite"/>
    </source>
</evidence>
<dbReference type="AlphaFoldDB" id="A0A0L0BYF6"/>